<name>A0A1G1WI33_9BACT</name>
<protein>
    <recommendedName>
        <fullName evidence="1">RNase H type-1 domain-containing protein</fullName>
    </recommendedName>
</protein>
<reference evidence="2 3" key="1">
    <citation type="journal article" date="2016" name="Nat. Commun.">
        <title>Thousands of microbial genomes shed light on interconnected biogeochemical processes in an aquifer system.</title>
        <authorList>
            <person name="Anantharaman K."/>
            <person name="Brown C.T."/>
            <person name="Hug L.A."/>
            <person name="Sharon I."/>
            <person name="Castelle C.J."/>
            <person name="Probst A.J."/>
            <person name="Thomas B.C."/>
            <person name="Singh A."/>
            <person name="Wilkins M.J."/>
            <person name="Karaoz U."/>
            <person name="Brodie E.L."/>
            <person name="Williams K.H."/>
            <person name="Hubbard S.S."/>
            <person name="Banfield J.F."/>
        </authorList>
    </citation>
    <scope>NUCLEOTIDE SEQUENCE [LARGE SCALE GENOMIC DNA]</scope>
</reference>
<dbReference type="InterPro" id="IPR012337">
    <property type="entry name" value="RNaseH-like_sf"/>
</dbReference>
<dbReference type="CDD" id="cd09279">
    <property type="entry name" value="RNase_HI_like"/>
    <property type="match status" value="1"/>
</dbReference>
<comment type="caution">
    <text evidence="2">The sequence shown here is derived from an EMBL/GenBank/DDBJ whole genome shotgun (WGS) entry which is preliminary data.</text>
</comment>
<dbReference type="InterPro" id="IPR002156">
    <property type="entry name" value="RNaseH_domain"/>
</dbReference>
<proteinExistence type="predicted"/>
<dbReference type="Proteomes" id="UP000176645">
    <property type="component" value="Unassembled WGS sequence"/>
</dbReference>
<evidence type="ECO:0000313" key="3">
    <source>
        <dbReference type="Proteomes" id="UP000176645"/>
    </source>
</evidence>
<organism evidence="2 3">
    <name type="scientific">Candidatus Woykebacteria bacterium RBG_19FT_COMBO_43_10</name>
    <dbReference type="NCBI Taxonomy" id="1802598"/>
    <lineage>
        <taxon>Bacteria</taxon>
        <taxon>Candidatus Woykeibacteriota</taxon>
    </lineage>
</organism>
<dbReference type="GO" id="GO:0004523">
    <property type="term" value="F:RNA-DNA hybrid ribonuclease activity"/>
    <property type="evidence" value="ECO:0007669"/>
    <property type="project" value="InterPro"/>
</dbReference>
<dbReference type="PANTHER" id="PTHR46387">
    <property type="entry name" value="POLYNUCLEOTIDYL TRANSFERASE, RIBONUCLEASE H-LIKE SUPERFAMILY PROTEIN"/>
    <property type="match status" value="1"/>
</dbReference>
<dbReference type="SUPFAM" id="SSF53098">
    <property type="entry name" value="Ribonuclease H-like"/>
    <property type="match status" value="1"/>
</dbReference>
<dbReference type="InterPro" id="IPR036397">
    <property type="entry name" value="RNaseH_sf"/>
</dbReference>
<sequence>MLSSVELLVHCDGGARGNPGLGGAGCVIEEAAGKKRLLCGKYLGKVTNNQAEYAAVELAFNKIRDNFTKVRKIRFFLDSALVVNQLNGLFKAKNPGLFDQLLKIRGLERPFEEIYYQHISRDQNTQADSLVNRAIDDRESFQESQL</sequence>
<dbReference type="Gene3D" id="3.30.420.10">
    <property type="entry name" value="Ribonuclease H-like superfamily/Ribonuclease H"/>
    <property type="match status" value="1"/>
</dbReference>
<dbReference type="Pfam" id="PF13456">
    <property type="entry name" value="RVT_3"/>
    <property type="match status" value="1"/>
</dbReference>
<dbReference type="PROSITE" id="PS50879">
    <property type="entry name" value="RNASE_H_1"/>
    <property type="match status" value="1"/>
</dbReference>
<gene>
    <name evidence="2" type="ORF">A2Z42_00160</name>
</gene>
<evidence type="ECO:0000259" key="1">
    <source>
        <dbReference type="PROSITE" id="PS50879"/>
    </source>
</evidence>
<dbReference type="GO" id="GO:0003676">
    <property type="term" value="F:nucleic acid binding"/>
    <property type="evidence" value="ECO:0007669"/>
    <property type="project" value="InterPro"/>
</dbReference>
<dbReference type="EMBL" id="MHCU01000043">
    <property type="protein sequence ID" value="OGY27261.1"/>
    <property type="molecule type" value="Genomic_DNA"/>
</dbReference>
<accession>A0A1G1WI33</accession>
<feature type="domain" description="RNase H type-1" evidence="1">
    <location>
        <begin position="3"/>
        <end position="136"/>
    </location>
</feature>
<dbReference type="AlphaFoldDB" id="A0A1G1WI33"/>
<evidence type="ECO:0000313" key="2">
    <source>
        <dbReference type="EMBL" id="OGY27261.1"/>
    </source>
</evidence>